<gene>
    <name evidence="2" type="ORF">AOC25_06660</name>
</gene>
<proteinExistence type="predicted"/>
<reference evidence="2" key="1">
    <citation type="journal article" date="2017" name="Appl. Environ. Microbiol.">
        <title>Microdiversification of a pelagic Polynucleobacter species is mainly driven by acquisition of genomic islands from a partially interspecific gene pool.</title>
        <authorList>
            <person name="Hoetzinger M."/>
            <person name="Hahn M.W."/>
            <person name="Jezberova J."/>
            <person name="Schmidt J."/>
            <person name="Koll U."/>
        </authorList>
    </citation>
    <scope>NUCLEOTIDE SEQUENCE</scope>
    <source>
        <strain evidence="2">MWH-RechtKol4</strain>
    </source>
</reference>
<name>A0AAC9IUM6_9BURK</name>
<evidence type="ECO:0000313" key="2">
    <source>
        <dbReference type="EMBL" id="APC01312.1"/>
    </source>
</evidence>
<protein>
    <submittedName>
        <fullName evidence="2">Uncharacterized protein</fullName>
    </submittedName>
</protein>
<sequence length="268" mass="29235">MSLFGALALGATSGAGEAVQKAALEQQRADLDIQKAHAITQDTAALVDQQRQQNADKFMSSATSLAEEKKLGLINSVGASSPDELSKEHRDQYDSITPFNSQIIKEAGLKSGYIKPEDAVKNDLTAEKMMNLKQYYDGKLENLRDANDMKLTRANMNADYASQSKTALAAAIGLIKADISSTTSQINQLQRDKDTYLTNNDVPKDPEKLKIYNTNISVFDTDMKTLQSDLKASQEQGKIVRDQLGLKSPEVKTDGKAGPKAVDFNSLK</sequence>
<dbReference type="AlphaFoldDB" id="A0AAC9IUM6"/>
<evidence type="ECO:0000313" key="3">
    <source>
        <dbReference type="Proteomes" id="UP000182060"/>
    </source>
</evidence>
<evidence type="ECO:0000256" key="1">
    <source>
        <dbReference type="SAM" id="MobiDB-lite"/>
    </source>
</evidence>
<dbReference type="RefSeq" id="WP_071539317.1">
    <property type="nucleotide sequence ID" value="NZ_CP015016.1"/>
</dbReference>
<feature type="region of interest" description="Disordered" evidence="1">
    <location>
        <begin position="241"/>
        <end position="268"/>
    </location>
</feature>
<accession>A0AAC9IUM6</accession>
<dbReference type="Proteomes" id="UP000182060">
    <property type="component" value="Chromosome"/>
</dbReference>
<dbReference type="EMBL" id="CP015017">
    <property type="protein sequence ID" value="APC01312.1"/>
    <property type="molecule type" value="Genomic_DNA"/>
</dbReference>
<organism evidence="2 3">
    <name type="scientific">Polynucleobacter asymbioticus</name>
    <dbReference type="NCBI Taxonomy" id="576611"/>
    <lineage>
        <taxon>Bacteria</taxon>
        <taxon>Pseudomonadati</taxon>
        <taxon>Pseudomonadota</taxon>
        <taxon>Betaproteobacteria</taxon>
        <taxon>Burkholderiales</taxon>
        <taxon>Burkholderiaceae</taxon>
        <taxon>Polynucleobacter</taxon>
    </lineage>
</organism>